<organism evidence="1 2">
    <name type="scientific">Tengunoibacter tsumagoiensis</name>
    <dbReference type="NCBI Taxonomy" id="2014871"/>
    <lineage>
        <taxon>Bacteria</taxon>
        <taxon>Bacillati</taxon>
        <taxon>Chloroflexota</taxon>
        <taxon>Ktedonobacteria</taxon>
        <taxon>Ktedonobacterales</taxon>
        <taxon>Dictyobacteraceae</taxon>
        <taxon>Tengunoibacter</taxon>
    </lineage>
</organism>
<dbReference type="InterPro" id="IPR011008">
    <property type="entry name" value="Dimeric_a/b-barrel"/>
</dbReference>
<dbReference type="AlphaFoldDB" id="A0A402A6F0"/>
<proteinExistence type="predicted"/>
<accession>A0A402A6F0</accession>
<comment type="caution">
    <text evidence="1">The sequence shown here is derived from an EMBL/GenBank/DDBJ whole genome shotgun (WGS) entry which is preliminary data.</text>
</comment>
<gene>
    <name evidence="1" type="ORF">KTT_45280</name>
</gene>
<name>A0A402A6F0_9CHLR</name>
<reference evidence="2" key="1">
    <citation type="submission" date="2018-12" db="EMBL/GenBank/DDBJ databases">
        <title>Tengunoibacter tsumagoiensis gen. nov., sp. nov., Dictyobacter kobayashii sp. nov., D. alpinus sp. nov., and D. joshuensis sp. nov. and description of Dictyobacteraceae fam. nov. within the order Ktedonobacterales isolated from Tengu-no-mugimeshi.</title>
        <authorList>
            <person name="Wang C.M."/>
            <person name="Zheng Y."/>
            <person name="Sakai Y."/>
            <person name="Toyoda A."/>
            <person name="Minakuchi Y."/>
            <person name="Abe K."/>
            <person name="Yokota A."/>
            <person name="Yabe S."/>
        </authorList>
    </citation>
    <scope>NUCLEOTIDE SEQUENCE [LARGE SCALE GENOMIC DNA]</scope>
    <source>
        <strain evidence="2">Uno3</strain>
    </source>
</reference>
<dbReference type="OrthoDB" id="156477at2"/>
<dbReference type="RefSeq" id="WP_126582217.1">
    <property type="nucleotide sequence ID" value="NZ_BIFR01000002.1"/>
</dbReference>
<evidence type="ECO:0000313" key="2">
    <source>
        <dbReference type="Proteomes" id="UP000287352"/>
    </source>
</evidence>
<dbReference type="EMBL" id="BIFR01000002">
    <property type="protein sequence ID" value="GCE14669.1"/>
    <property type="molecule type" value="Genomic_DNA"/>
</dbReference>
<evidence type="ECO:0000313" key="1">
    <source>
        <dbReference type="EMBL" id="GCE14669.1"/>
    </source>
</evidence>
<dbReference type="Proteomes" id="UP000287352">
    <property type="component" value="Unassembled WGS sequence"/>
</dbReference>
<protein>
    <submittedName>
        <fullName evidence="1">Uncharacterized protein</fullName>
    </submittedName>
</protein>
<dbReference type="SUPFAM" id="SSF54909">
    <property type="entry name" value="Dimeric alpha+beta barrel"/>
    <property type="match status" value="1"/>
</dbReference>
<sequence>MISQIATITPLQPDNFLVHHRSQEQRDLVILKYMARKVSHHFQLSPIQVETSFPLRRTLEERREREHHTVIFNPAELVKIRDFAFVGFVGTRQQAISSSVYNELLQADRQLVAEISHMPGFLGYASLELRPGLWYNLVVLEDYELKSHLLGSEAHKYAAHQLAPRYYDWIRLHSGVIRNGLASGDFVLQRTKFYHFPGGLQAVSQASAVQPHN</sequence>
<keyword evidence="2" id="KW-1185">Reference proteome</keyword>